<feature type="region of interest" description="Disordered" evidence="1">
    <location>
        <begin position="110"/>
        <end position="195"/>
    </location>
</feature>
<proteinExistence type="predicted"/>
<dbReference type="KEGG" id="hsai:HPS36_05675"/>
<feature type="compositionally biased region" description="Basic and acidic residues" evidence="1">
    <location>
        <begin position="1"/>
        <end position="15"/>
    </location>
</feature>
<dbReference type="Proteomes" id="UP000505020">
    <property type="component" value="Chromosome"/>
</dbReference>
<feature type="domain" description="DUF7310" evidence="2">
    <location>
        <begin position="32"/>
        <end position="113"/>
    </location>
</feature>
<feature type="compositionally biased region" description="Gly residues" evidence="1">
    <location>
        <begin position="158"/>
        <end position="178"/>
    </location>
</feature>
<evidence type="ECO:0000313" key="4">
    <source>
        <dbReference type="Proteomes" id="UP000505020"/>
    </source>
</evidence>
<protein>
    <recommendedName>
        <fullName evidence="2">DUF7310 domain-containing protein</fullName>
    </recommendedName>
</protein>
<dbReference type="AlphaFoldDB" id="A0A7D4BPK3"/>
<dbReference type="EMBL" id="CP053941">
    <property type="protein sequence ID" value="QKG92357.1"/>
    <property type="molecule type" value="Genomic_DNA"/>
</dbReference>
<dbReference type="GeneID" id="55594471"/>
<sequence>MTDHARGTEPPRAETESEAATPTDANGPNDRIESRLRAVERAVTGGDARPADAATEARATAERERLESRLDDVEERVAELEAATQAIRGYAGAVRAVNDEVERRADLALARATEASRGADRDADRDDELDQDATDAGPADGAVPSESALDAALPDDGPGSGPRTGGEGSIEGGGGASDDGGAWATDALDRLRESL</sequence>
<gene>
    <name evidence="3" type="ORF">HPS36_05675</name>
</gene>
<feature type="compositionally biased region" description="Basic and acidic residues" evidence="1">
    <location>
        <begin position="30"/>
        <end position="40"/>
    </location>
</feature>
<feature type="compositionally biased region" description="Low complexity" evidence="1">
    <location>
        <begin position="47"/>
        <end position="58"/>
    </location>
</feature>
<feature type="region of interest" description="Disordered" evidence="1">
    <location>
        <begin position="1"/>
        <end position="70"/>
    </location>
</feature>
<feature type="compositionally biased region" description="Basic and acidic residues" evidence="1">
    <location>
        <begin position="59"/>
        <end position="70"/>
    </location>
</feature>
<reference evidence="3 4" key="1">
    <citation type="submission" date="2020-05" db="EMBL/GenBank/DDBJ databases">
        <title>Halorubrum RHB-C sp.nov., an extremely halophilic archaeon isolated from solar salt farm.</title>
        <authorList>
            <person name="Ho H."/>
            <person name="Danganan R.E."/>
            <person name="Dedeles G.R."/>
            <person name="Kim S.-G."/>
        </authorList>
    </citation>
    <scope>NUCLEOTIDE SEQUENCE [LARGE SCALE GENOMIC DNA]</scope>
    <source>
        <strain evidence="3 4">RHB-C</strain>
    </source>
</reference>
<dbReference type="InterPro" id="IPR055734">
    <property type="entry name" value="DUF7310"/>
</dbReference>
<dbReference type="Pfam" id="PF23991">
    <property type="entry name" value="DUF7310"/>
    <property type="match status" value="1"/>
</dbReference>
<evidence type="ECO:0000313" key="3">
    <source>
        <dbReference type="EMBL" id="QKG92357.1"/>
    </source>
</evidence>
<evidence type="ECO:0000256" key="1">
    <source>
        <dbReference type="SAM" id="MobiDB-lite"/>
    </source>
</evidence>
<name>A0A7D4BPK3_9EURY</name>
<dbReference type="RefSeq" id="WP_173229030.1">
    <property type="nucleotide sequence ID" value="NZ_CP053941.1"/>
</dbReference>
<accession>A0A7D4BPK3</accession>
<evidence type="ECO:0000259" key="2">
    <source>
        <dbReference type="Pfam" id="PF23991"/>
    </source>
</evidence>
<organism evidence="3 4">
    <name type="scientific">Halorubrum salinarum</name>
    <dbReference type="NCBI Taxonomy" id="2739057"/>
    <lineage>
        <taxon>Archaea</taxon>
        <taxon>Methanobacteriati</taxon>
        <taxon>Methanobacteriota</taxon>
        <taxon>Stenosarchaea group</taxon>
        <taxon>Halobacteria</taxon>
        <taxon>Halobacteriales</taxon>
        <taxon>Haloferacaceae</taxon>
        <taxon>Halorubrum</taxon>
    </lineage>
</organism>
<keyword evidence="4" id="KW-1185">Reference proteome</keyword>